<evidence type="ECO:0000256" key="7">
    <source>
        <dbReference type="ARBA" id="ARBA00023285"/>
    </source>
</evidence>
<protein>
    <submittedName>
        <fullName evidence="9">ArgE/DapE family deacylase</fullName>
        <ecNumber evidence="9">3.4.-.-</ecNumber>
    </submittedName>
</protein>
<dbReference type="NCBIfam" id="NF005306">
    <property type="entry name" value="PRK06837.1"/>
    <property type="match status" value="1"/>
</dbReference>
<comment type="cofactor">
    <cofactor evidence="1">
        <name>Co(2+)</name>
        <dbReference type="ChEBI" id="CHEBI:48828"/>
    </cofactor>
</comment>
<comment type="similarity">
    <text evidence="3">Belongs to the peptidase M20A family.</text>
</comment>
<dbReference type="InterPro" id="IPR050072">
    <property type="entry name" value="Peptidase_M20A"/>
</dbReference>
<dbReference type="PANTHER" id="PTHR43808:SF25">
    <property type="entry name" value="PEPTIDASE M20 DIMERISATION DOMAIN-CONTAINING PROTEIN"/>
    <property type="match status" value="1"/>
</dbReference>
<evidence type="ECO:0000259" key="8">
    <source>
        <dbReference type="Pfam" id="PF07687"/>
    </source>
</evidence>
<keyword evidence="6" id="KW-0862">Zinc</keyword>
<gene>
    <name evidence="9" type="ORF">ACFPU1_02710</name>
</gene>
<dbReference type="InterPro" id="IPR036264">
    <property type="entry name" value="Bact_exopeptidase_dim_dom"/>
</dbReference>
<name>A0ABW0YGY0_9BACI</name>
<dbReference type="Gene3D" id="3.40.630.10">
    <property type="entry name" value="Zn peptidases"/>
    <property type="match status" value="1"/>
</dbReference>
<feature type="domain" description="Peptidase M20 dimerisation" evidence="8">
    <location>
        <begin position="209"/>
        <end position="321"/>
    </location>
</feature>
<proteinExistence type="inferred from homology"/>
<dbReference type="InterPro" id="IPR002933">
    <property type="entry name" value="Peptidase_M20"/>
</dbReference>
<comment type="cofactor">
    <cofactor evidence="2">
        <name>Zn(2+)</name>
        <dbReference type="ChEBI" id="CHEBI:29105"/>
    </cofactor>
</comment>
<evidence type="ECO:0000256" key="6">
    <source>
        <dbReference type="ARBA" id="ARBA00022833"/>
    </source>
</evidence>
<dbReference type="GO" id="GO:0016787">
    <property type="term" value="F:hydrolase activity"/>
    <property type="evidence" value="ECO:0007669"/>
    <property type="project" value="UniProtKB-KW"/>
</dbReference>
<dbReference type="Gene3D" id="3.30.70.360">
    <property type="match status" value="1"/>
</dbReference>
<evidence type="ECO:0000256" key="4">
    <source>
        <dbReference type="ARBA" id="ARBA00022723"/>
    </source>
</evidence>
<dbReference type="RefSeq" id="WP_385938292.1">
    <property type="nucleotide sequence ID" value="NZ_JBHSOZ010000003.1"/>
</dbReference>
<evidence type="ECO:0000313" key="10">
    <source>
        <dbReference type="Proteomes" id="UP001596142"/>
    </source>
</evidence>
<dbReference type="NCBIfam" id="TIGR01910">
    <property type="entry name" value="DapE-ArgE"/>
    <property type="match status" value="1"/>
</dbReference>
<dbReference type="Pfam" id="PF01546">
    <property type="entry name" value="Peptidase_M20"/>
    <property type="match status" value="1"/>
</dbReference>
<dbReference type="SUPFAM" id="SSF55031">
    <property type="entry name" value="Bacterial exopeptidase dimerisation domain"/>
    <property type="match status" value="1"/>
</dbReference>
<dbReference type="Pfam" id="PF07687">
    <property type="entry name" value="M20_dimer"/>
    <property type="match status" value="1"/>
</dbReference>
<dbReference type="SUPFAM" id="SSF53187">
    <property type="entry name" value="Zn-dependent exopeptidases"/>
    <property type="match status" value="1"/>
</dbReference>
<keyword evidence="5 9" id="KW-0378">Hydrolase</keyword>
<evidence type="ECO:0000313" key="9">
    <source>
        <dbReference type="EMBL" id="MFC5711685.1"/>
    </source>
</evidence>
<evidence type="ECO:0000256" key="1">
    <source>
        <dbReference type="ARBA" id="ARBA00001941"/>
    </source>
</evidence>
<dbReference type="InterPro" id="IPR033687">
    <property type="entry name" value="YodQ-like"/>
</dbReference>
<sequence>MNHGKNKMMQEIYEKVDDLWEEEVRFLQHIGRFPSTLGNEGALQSFFANYFKNELKLEVDSFVPDVKELSVHPAFSVPEWSYEGRPVVIGSKKGKGKKTGKSLILQGHVDVVSPEPSSAWDYDPWGATIVGDKMYGRGIQDMKSGIAAMIFAYRAVKEAGYELGADLSFQTVIEEECTGNGALAALMRGYKADGALIPEPFAQKAVISQIGVIWLRVKVKGSGAHTERAYQAVNAIEKGYIMIKALETYRNYINNRRKHKDYKDHPHPLNVNVGTFHSGDWPSSVPSECVLEARVGFYPDENPADIKKEVKKWLLKAAVKDSWLKKNPPEITFYGFHADGVSLDQSSELFEVLRKSHEETSHTPFETTSITCTTDIRFFNLYFGIPATCYGPAGGNMHGSNEWVDLRSMKEVTKVYSRFLTHWCNAEKENNQA</sequence>
<dbReference type="InterPro" id="IPR010182">
    <property type="entry name" value="ArgE/DapE"/>
</dbReference>
<accession>A0ABW0YGY0</accession>
<dbReference type="EC" id="3.4.-.-" evidence="9"/>
<evidence type="ECO:0000256" key="3">
    <source>
        <dbReference type="ARBA" id="ARBA00006247"/>
    </source>
</evidence>
<keyword evidence="10" id="KW-1185">Reference proteome</keyword>
<comment type="caution">
    <text evidence="9">The sequence shown here is derived from an EMBL/GenBank/DDBJ whole genome shotgun (WGS) entry which is preliminary data.</text>
</comment>
<dbReference type="Proteomes" id="UP001596142">
    <property type="component" value="Unassembled WGS sequence"/>
</dbReference>
<dbReference type="CDD" id="cd03895">
    <property type="entry name" value="M20_ArgE_DapE-like"/>
    <property type="match status" value="1"/>
</dbReference>
<reference evidence="10" key="1">
    <citation type="journal article" date="2019" name="Int. J. Syst. Evol. Microbiol.">
        <title>The Global Catalogue of Microorganisms (GCM) 10K type strain sequencing project: providing services to taxonomists for standard genome sequencing and annotation.</title>
        <authorList>
            <consortium name="The Broad Institute Genomics Platform"/>
            <consortium name="The Broad Institute Genome Sequencing Center for Infectious Disease"/>
            <person name="Wu L."/>
            <person name="Ma J."/>
        </authorList>
    </citation>
    <scope>NUCLEOTIDE SEQUENCE [LARGE SCALE GENOMIC DNA]</scope>
    <source>
        <strain evidence="10">CECT 7184</strain>
    </source>
</reference>
<dbReference type="InterPro" id="IPR011650">
    <property type="entry name" value="Peptidase_M20_dimer"/>
</dbReference>
<keyword evidence="7" id="KW-0170">Cobalt</keyword>
<dbReference type="PANTHER" id="PTHR43808">
    <property type="entry name" value="ACETYLORNITHINE DEACETYLASE"/>
    <property type="match status" value="1"/>
</dbReference>
<dbReference type="EMBL" id="JBHSOZ010000003">
    <property type="protein sequence ID" value="MFC5711685.1"/>
    <property type="molecule type" value="Genomic_DNA"/>
</dbReference>
<evidence type="ECO:0000256" key="5">
    <source>
        <dbReference type="ARBA" id="ARBA00022801"/>
    </source>
</evidence>
<organism evidence="9 10">
    <name type="scientific">Thalassorhabdus alkalitolerans</name>
    <dbReference type="NCBI Taxonomy" id="2282697"/>
    <lineage>
        <taxon>Bacteria</taxon>
        <taxon>Bacillati</taxon>
        <taxon>Bacillota</taxon>
        <taxon>Bacilli</taxon>
        <taxon>Bacillales</taxon>
        <taxon>Bacillaceae</taxon>
        <taxon>Thalassorhabdus</taxon>
    </lineage>
</organism>
<evidence type="ECO:0000256" key="2">
    <source>
        <dbReference type="ARBA" id="ARBA00001947"/>
    </source>
</evidence>
<keyword evidence="4" id="KW-0479">Metal-binding</keyword>